<sequence length="306" mass="33359">MPNTNFSRRRFLTTTLAAPFVASLPSIAQAGAPMLGAALPPYRRFMLGSFEVTTLLAGTREVPNPHNIFGINASDEDFAAASAQNLIPVDRTQMFFTPTLVNTGPELILFDTGLSPTGTTAALEAAGYTTDQVDRVVITHMHSDHFGGIFDGTPTFGNASYVTGGIEMEHWDFSGDEGFEAKVRPLEDQFDLLDDGDDVVSGVTAVAAFGHTPGHMAYHLESDGKRLLLGADFANHYVYSLAHPDWEMLFDADRAQAAKTRRHLLDMLATDKIPFVGYHMPFPSLGFVETRGDGFAYVPESYQVML</sequence>
<gene>
    <name evidence="7" type="ORF">GCM10022404_16800</name>
</gene>
<dbReference type="SMART" id="SM00849">
    <property type="entry name" value="Lactamase_B"/>
    <property type="match status" value="1"/>
</dbReference>
<evidence type="ECO:0000256" key="2">
    <source>
        <dbReference type="ARBA" id="ARBA00022723"/>
    </source>
</evidence>
<keyword evidence="2" id="KW-0479">Metal-binding</keyword>
<evidence type="ECO:0000256" key="3">
    <source>
        <dbReference type="ARBA" id="ARBA00022801"/>
    </source>
</evidence>
<keyword evidence="8" id="KW-1185">Reference proteome</keyword>
<protein>
    <submittedName>
        <fullName evidence="7">MBL fold metallo-hydrolase</fullName>
    </submittedName>
</protein>
<dbReference type="EMBL" id="BAABDF010000007">
    <property type="protein sequence ID" value="GAA3867347.1"/>
    <property type="molecule type" value="Genomic_DNA"/>
</dbReference>
<evidence type="ECO:0000256" key="5">
    <source>
        <dbReference type="SAM" id="SignalP"/>
    </source>
</evidence>
<feature type="signal peptide" evidence="5">
    <location>
        <begin position="1"/>
        <end position="30"/>
    </location>
</feature>
<keyword evidence="3" id="KW-0378">Hydrolase</keyword>
<reference evidence="8" key="1">
    <citation type="journal article" date="2019" name="Int. J. Syst. Evol. Microbiol.">
        <title>The Global Catalogue of Microorganisms (GCM) 10K type strain sequencing project: providing services to taxonomists for standard genome sequencing and annotation.</title>
        <authorList>
            <consortium name="The Broad Institute Genomics Platform"/>
            <consortium name="The Broad Institute Genome Sequencing Center for Infectious Disease"/>
            <person name="Wu L."/>
            <person name="Ma J."/>
        </authorList>
    </citation>
    <scope>NUCLEOTIDE SEQUENCE [LARGE SCALE GENOMIC DNA]</scope>
    <source>
        <strain evidence="8">JCM 17190</strain>
    </source>
</reference>
<evidence type="ECO:0000313" key="8">
    <source>
        <dbReference type="Proteomes" id="UP001399917"/>
    </source>
</evidence>
<feature type="domain" description="Metallo-beta-lactamase" evidence="6">
    <location>
        <begin position="95"/>
        <end position="279"/>
    </location>
</feature>
<evidence type="ECO:0000313" key="7">
    <source>
        <dbReference type="EMBL" id="GAA3867347.1"/>
    </source>
</evidence>
<proteinExistence type="inferred from homology"/>
<dbReference type="InterPro" id="IPR006311">
    <property type="entry name" value="TAT_signal"/>
</dbReference>
<dbReference type="PROSITE" id="PS51318">
    <property type="entry name" value="TAT"/>
    <property type="match status" value="1"/>
</dbReference>
<comment type="caution">
    <text evidence="7">The sequence shown here is derived from an EMBL/GenBank/DDBJ whole genome shotgun (WGS) entry which is preliminary data.</text>
</comment>
<evidence type="ECO:0000259" key="6">
    <source>
        <dbReference type="SMART" id="SM00849"/>
    </source>
</evidence>
<dbReference type="Pfam" id="PF00753">
    <property type="entry name" value="Lactamase_B"/>
    <property type="match status" value="1"/>
</dbReference>
<dbReference type="Proteomes" id="UP001399917">
    <property type="component" value="Unassembled WGS sequence"/>
</dbReference>
<dbReference type="PANTHER" id="PTHR42978:SF6">
    <property type="entry name" value="QUORUM-QUENCHING LACTONASE YTNP-RELATED"/>
    <property type="match status" value="1"/>
</dbReference>
<keyword evidence="4" id="KW-0862">Zinc</keyword>
<evidence type="ECO:0000256" key="1">
    <source>
        <dbReference type="ARBA" id="ARBA00007749"/>
    </source>
</evidence>
<dbReference type="CDD" id="cd07720">
    <property type="entry name" value="OPHC2-like_MBL-fold"/>
    <property type="match status" value="1"/>
</dbReference>
<name>A0ABP7K750_9RHOB</name>
<dbReference type="PANTHER" id="PTHR42978">
    <property type="entry name" value="QUORUM-QUENCHING LACTONASE YTNP-RELATED-RELATED"/>
    <property type="match status" value="1"/>
</dbReference>
<keyword evidence="5" id="KW-0732">Signal</keyword>
<dbReference type="InterPro" id="IPR051013">
    <property type="entry name" value="MBL_superfamily_lactonases"/>
</dbReference>
<accession>A0ABP7K750</accession>
<dbReference type="SUPFAM" id="SSF56281">
    <property type="entry name" value="Metallo-hydrolase/oxidoreductase"/>
    <property type="match status" value="1"/>
</dbReference>
<dbReference type="RefSeq" id="WP_344846298.1">
    <property type="nucleotide sequence ID" value="NZ_BAABDF010000007.1"/>
</dbReference>
<organism evidence="7 8">
    <name type="scientific">Celeribacter arenosi</name>
    <dbReference type="NCBI Taxonomy" id="792649"/>
    <lineage>
        <taxon>Bacteria</taxon>
        <taxon>Pseudomonadati</taxon>
        <taxon>Pseudomonadota</taxon>
        <taxon>Alphaproteobacteria</taxon>
        <taxon>Rhodobacterales</taxon>
        <taxon>Roseobacteraceae</taxon>
        <taxon>Celeribacter</taxon>
    </lineage>
</organism>
<dbReference type="Gene3D" id="3.60.15.10">
    <property type="entry name" value="Ribonuclease Z/Hydroxyacylglutathione hydrolase-like"/>
    <property type="match status" value="1"/>
</dbReference>
<comment type="similarity">
    <text evidence="1">Belongs to the metallo-beta-lactamase superfamily.</text>
</comment>
<dbReference type="InterPro" id="IPR036866">
    <property type="entry name" value="RibonucZ/Hydroxyglut_hydro"/>
</dbReference>
<evidence type="ECO:0000256" key="4">
    <source>
        <dbReference type="ARBA" id="ARBA00022833"/>
    </source>
</evidence>
<feature type="chain" id="PRO_5045746076" evidence="5">
    <location>
        <begin position="31"/>
        <end position="306"/>
    </location>
</feature>
<dbReference type="InterPro" id="IPR001279">
    <property type="entry name" value="Metallo-B-lactamas"/>
</dbReference>